<accession>A0A2S6I124</accession>
<feature type="domain" description="Succinylglutamate desuccinylase/Aspartoacylase catalytic" evidence="6">
    <location>
        <begin position="29"/>
        <end position="170"/>
    </location>
</feature>
<protein>
    <submittedName>
        <fullName evidence="7">Succinylglutamate desuccinylase</fullName>
    </submittedName>
</protein>
<evidence type="ECO:0000259" key="6">
    <source>
        <dbReference type="Pfam" id="PF24827"/>
    </source>
</evidence>
<evidence type="ECO:0000256" key="1">
    <source>
        <dbReference type="ARBA" id="ARBA00001947"/>
    </source>
</evidence>
<dbReference type="Gene3D" id="3.40.630.10">
    <property type="entry name" value="Zn peptidases"/>
    <property type="match status" value="1"/>
</dbReference>
<evidence type="ECO:0000256" key="2">
    <source>
        <dbReference type="ARBA" id="ARBA00022723"/>
    </source>
</evidence>
<dbReference type="GO" id="GO:0005829">
    <property type="term" value="C:cytosol"/>
    <property type="evidence" value="ECO:0007669"/>
    <property type="project" value="TreeGrafter"/>
</dbReference>
<dbReference type="EMBL" id="PTJC01000007">
    <property type="protein sequence ID" value="PPK84660.1"/>
    <property type="molecule type" value="Genomic_DNA"/>
</dbReference>
<evidence type="ECO:0000256" key="3">
    <source>
        <dbReference type="ARBA" id="ARBA00022801"/>
    </source>
</evidence>
<keyword evidence="4" id="KW-0862">Zinc</keyword>
<evidence type="ECO:0000313" key="8">
    <source>
        <dbReference type="Proteomes" id="UP000237662"/>
    </source>
</evidence>
<dbReference type="InterPro" id="IPR055438">
    <property type="entry name" value="AstE_AspA_cat"/>
</dbReference>
<organism evidence="7 8">
    <name type="scientific">Neolewinella xylanilytica</name>
    <dbReference type="NCBI Taxonomy" id="1514080"/>
    <lineage>
        <taxon>Bacteria</taxon>
        <taxon>Pseudomonadati</taxon>
        <taxon>Bacteroidota</taxon>
        <taxon>Saprospiria</taxon>
        <taxon>Saprospirales</taxon>
        <taxon>Lewinellaceae</taxon>
        <taxon>Neolewinella</taxon>
    </lineage>
</organism>
<comment type="caution">
    <text evidence="7">The sequence shown here is derived from an EMBL/GenBank/DDBJ whole genome shotgun (WGS) entry which is preliminary data.</text>
</comment>
<dbReference type="RefSeq" id="WP_104421379.1">
    <property type="nucleotide sequence ID" value="NZ_PTJC01000007.1"/>
</dbReference>
<dbReference type="Pfam" id="PF24827">
    <property type="entry name" value="AstE_AspA_cat"/>
    <property type="match status" value="1"/>
</dbReference>
<dbReference type="GO" id="GO:0016788">
    <property type="term" value="F:hydrolase activity, acting on ester bonds"/>
    <property type="evidence" value="ECO:0007669"/>
    <property type="project" value="InterPro"/>
</dbReference>
<name>A0A2S6I124_9BACT</name>
<keyword evidence="2" id="KW-0479">Metal-binding</keyword>
<evidence type="ECO:0000313" key="7">
    <source>
        <dbReference type="EMBL" id="PPK84660.1"/>
    </source>
</evidence>
<evidence type="ECO:0000256" key="5">
    <source>
        <dbReference type="SAM" id="MobiDB-lite"/>
    </source>
</evidence>
<gene>
    <name evidence="7" type="ORF">CLV84_3822</name>
</gene>
<dbReference type="Proteomes" id="UP000237662">
    <property type="component" value="Unassembled WGS sequence"/>
</dbReference>
<dbReference type="PANTHER" id="PTHR15162:SF7">
    <property type="entry name" value="SUCCINYLGLUTAMATE DESUCCINYLASE"/>
    <property type="match status" value="1"/>
</dbReference>
<dbReference type="SUPFAM" id="SSF53187">
    <property type="entry name" value="Zn-dependent exopeptidases"/>
    <property type="match status" value="1"/>
</dbReference>
<dbReference type="PANTHER" id="PTHR15162">
    <property type="entry name" value="ASPARTOACYLASE"/>
    <property type="match status" value="1"/>
</dbReference>
<dbReference type="AlphaFoldDB" id="A0A2S6I124"/>
<dbReference type="InterPro" id="IPR050178">
    <property type="entry name" value="AspA/AstE_fam"/>
</dbReference>
<proteinExistence type="predicted"/>
<comment type="cofactor">
    <cofactor evidence="1">
        <name>Zn(2+)</name>
        <dbReference type="ChEBI" id="CHEBI:29105"/>
    </cofactor>
</comment>
<keyword evidence="3" id="KW-0378">Hydrolase</keyword>
<sequence length="329" mass="35673">MQSKPEPSAPDPLGESPRVIGHYIGEEPGPLVVAIGGIHGNEPAGVQALEQLFDLLKEEPRLNPGFTFRGELLALRGNLEALRVGRRYVDIDLNRIWKPYVRGTDNTFPTVEARELDGMLAAIENALEDSSAQELVLIDLHTTTATGGIFAITGDDAPSLLLAAELGVPVIKGMLSGLQGTTLSYFRSGEYDFEHPCRAITFEAGAHTDEESVDRALAATVNLLRSVGCVREEDVSTHHEETLRRAAVPVPTLLELTYVHHIDPDDRAGFTMRPGYRNFQSVEEGTIIAEDANGPIAAPCSGYILMPLYQDQGDEGFFIVAAYEGGTAY</sequence>
<keyword evidence="8" id="KW-1185">Reference proteome</keyword>
<reference evidence="7 8" key="1">
    <citation type="submission" date="2018-02" db="EMBL/GenBank/DDBJ databases">
        <title>Genomic Encyclopedia of Archaeal and Bacterial Type Strains, Phase II (KMG-II): from individual species to whole genera.</title>
        <authorList>
            <person name="Goeker M."/>
        </authorList>
    </citation>
    <scope>NUCLEOTIDE SEQUENCE [LARGE SCALE GENOMIC DNA]</scope>
    <source>
        <strain evidence="7 8">DSM 29526</strain>
    </source>
</reference>
<evidence type="ECO:0000256" key="4">
    <source>
        <dbReference type="ARBA" id="ARBA00022833"/>
    </source>
</evidence>
<dbReference type="GO" id="GO:0046872">
    <property type="term" value="F:metal ion binding"/>
    <property type="evidence" value="ECO:0007669"/>
    <property type="project" value="UniProtKB-KW"/>
</dbReference>
<feature type="region of interest" description="Disordered" evidence="5">
    <location>
        <begin position="1"/>
        <end position="20"/>
    </location>
</feature>
<dbReference type="OrthoDB" id="1523003at2"/>